<accession>W5Y4D9</accession>
<evidence type="ECO:0000256" key="1">
    <source>
        <dbReference type="ARBA" id="ARBA00023015"/>
    </source>
</evidence>
<dbReference type="STRING" id="1224164.B843_12015"/>
<dbReference type="EMBL" id="CP004353">
    <property type="protein sequence ID" value="AHI23779.1"/>
    <property type="molecule type" value="Genomic_DNA"/>
</dbReference>
<dbReference type="SUPFAM" id="SSF46785">
    <property type="entry name" value="Winged helix' DNA-binding domain"/>
    <property type="match status" value="1"/>
</dbReference>
<keyword evidence="2" id="KW-0238">DNA-binding</keyword>
<dbReference type="GO" id="GO:0005829">
    <property type="term" value="C:cytosol"/>
    <property type="evidence" value="ECO:0007669"/>
    <property type="project" value="TreeGrafter"/>
</dbReference>
<dbReference type="SMART" id="SM00419">
    <property type="entry name" value="HTH_CRP"/>
    <property type="match status" value="1"/>
</dbReference>
<dbReference type="InterPro" id="IPR018490">
    <property type="entry name" value="cNMP-bd_dom_sf"/>
</dbReference>
<dbReference type="AlphaFoldDB" id="W5Y4D9"/>
<keyword evidence="7" id="KW-1185">Reference proteome</keyword>
<dbReference type="Pfam" id="PF13545">
    <property type="entry name" value="HTH_Crp_2"/>
    <property type="match status" value="1"/>
</dbReference>
<dbReference type="Gene3D" id="2.60.120.10">
    <property type="entry name" value="Jelly Rolls"/>
    <property type="match status" value="1"/>
</dbReference>
<dbReference type="PATRIC" id="fig|1224164.3.peg.2423"/>
<proteinExistence type="predicted"/>
<feature type="domain" description="Cyclic nucleotide-binding" evidence="4">
    <location>
        <begin position="30"/>
        <end position="102"/>
    </location>
</feature>
<dbReference type="PROSITE" id="PS50042">
    <property type="entry name" value="CNMP_BINDING_3"/>
    <property type="match status" value="1"/>
</dbReference>
<dbReference type="Proteomes" id="UP000019222">
    <property type="component" value="Chromosome"/>
</dbReference>
<reference evidence="6 7" key="1">
    <citation type="submission" date="2013-02" db="EMBL/GenBank/DDBJ databases">
        <title>The complete genome sequence of Corynebacterium vitaeruminis DSM 20294.</title>
        <authorList>
            <person name="Ruckert C."/>
            <person name="Albersmeier A."/>
            <person name="Kalinowski J."/>
        </authorList>
    </citation>
    <scope>NUCLEOTIDE SEQUENCE [LARGE SCALE GENOMIC DNA]</scope>
    <source>
        <strain evidence="7">ATCC 10234</strain>
    </source>
</reference>
<protein>
    <submittedName>
        <fullName evidence="6">Transcriptional regulator</fullName>
    </submittedName>
</protein>
<evidence type="ECO:0000259" key="4">
    <source>
        <dbReference type="PROSITE" id="PS50042"/>
    </source>
</evidence>
<dbReference type="PANTHER" id="PTHR24567:SF28">
    <property type="entry name" value="LISTERIOLYSIN REGULATORY PROTEIN"/>
    <property type="match status" value="1"/>
</dbReference>
<keyword evidence="1" id="KW-0805">Transcription regulation</keyword>
<evidence type="ECO:0000313" key="7">
    <source>
        <dbReference type="Proteomes" id="UP000019222"/>
    </source>
</evidence>
<dbReference type="Pfam" id="PF00027">
    <property type="entry name" value="cNMP_binding"/>
    <property type="match status" value="1"/>
</dbReference>
<dbReference type="InterPro" id="IPR036390">
    <property type="entry name" value="WH_DNA-bd_sf"/>
</dbReference>
<name>W5Y4D9_9CORY</name>
<organism evidence="6 7">
    <name type="scientific">Corynebacterium vitaeruminis DSM 20294</name>
    <dbReference type="NCBI Taxonomy" id="1224164"/>
    <lineage>
        <taxon>Bacteria</taxon>
        <taxon>Bacillati</taxon>
        <taxon>Actinomycetota</taxon>
        <taxon>Actinomycetes</taxon>
        <taxon>Mycobacteriales</taxon>
        <taxon>Corynebacteriaceae</taxon>
        <taxon>Corynebacterium</taxon>
    </lineage>
</organism>
<dbReference type="InterPro" id="IPR036388">
    <property type="entry name" value="WH-like_DNA-bd_sf"/>
</dbReference>
<dbReference type="GO" id="GO:0003677">
    <property type="term" value="F:DNA binding"/>
    <property type="evidence" value="ECO:0007669"/>
    <property type="project" value="UniProtKB-KW"/>
</dbReference>
<dbReference type="InterPro" id="IPR050397">
    <property type="entry name" value="Env_Response_Regulators"/>
</dbReference>
<evidence type="ECO:0000256" key="3">
    <source>
        <dbReference type="ARBA" id="ARBA00023163"/>
    </source>
</evidence>
<dbReference type="GO" id="GO:0003700">
    <property type="term" value="F:DNA-binding transcription factor activity"/>
    <property type="evidence" value="ECO:0007669"/>
    <property type="project" value="TreeGrafter"/>
</dbReference>
<dbReference type="InterPro" id="IPR000595">
    <property type="entry name" value="cNMP-bd_dom"/>
</dbReference>
<dbReference type="CDD" id="cd00038">
    <property type="entry name" value="CAP_ED"/>
    <property type="match status" value="1"/>
</dbReference>
<dbReference type="Gene3D" id="1.10.10.10">
    <property type="entry name" value="Winged helix-like DNA-binding domain superfamily/Winged helix DNA-binding domain"/>
    <property type="match status" value="1"/>
</dbReference>
<evidence type="ECO:0000256" key="2">
    <source>
        <dbReference type="ARBA" id="ARBA00023125"/>
    </source>
</evidence>
<dbReference type="InterPro" id="IPR014710">
    <property type="entry name" value="RmlC-like_jellyroll"/>
</dbReference>
<dbReference type="PROSITE" id="PS51063">
    <property type="entry name" value="HTH_CRP_2"/>
    <property type="match status" value="1"/>
</dbReference>
<dbReference type="KEGG" id="cvt:B843_12015"/>
<sequence length="246" mass="26738">MSNNPVRRNCAKPHSCPTEMRMKVLAKAPLTRELTDEQRAELDGHLSSWSWGEGDPILLAGEEATGSYMLASGRARITRDTADGREVTIDIAAPGDIIGPVSTTPTAAAHSAWAMETCCALFLPAAVLAEVVDAYPRVALGIIRFQERQLRHYRERESAQLSSTVEQRVAATLLRLGKKLGATQPDGSRLLQVRLRRDDIAGMSSTTIESASRAMSKMKKAGLIDSGREWVSLLDIDALTDLVEAP</sequence>
<dbReference type="InterPro" id="IPR012318">
    <property type="entry name" value="HTH_CRP"/>
</dbReference>
<evidence type="ECO:0000313" key="6">
    <source>
        <dbReference type="EMBL" id="AHI23779.1"/>
    </source>
</evidence>
<dbReference type="eggNOG" id="COG0664">
    <property type="taxonomic scope" value="Bacteria"/>
</dbReference>
<dbReference type="SUPFAM" id="SSF51206">
    <property type="entry name" value="cAMP-binding domain-like"/>
    <property type="match status" value="1"/>
</dbReference>
<dbReference type="HOGENOM" id="CLU_075053_3_1_11"/>
<gene>
    <name evidence="6" type="ORF">B843_12015</name>
</gene>
<dbReference type="PANTHER" id="PTHR24567">
    <property type="entry name" value="CRP FAMILY TRANSCRIPTIONAL REGULATORY PROTEIN"/>
    <property type="match status" value="1"/>
</dbReference>
<evidence type="ECO:0000259" key="5">
    <source>
        <dbReference type="PROSITE" id="PS51063"/>
    </source>
</evidence>
<dbReference type="RefSeq" id="WP_025253762.1">
    <property type="nucleotide sequence ID" value="NZ_CP004353.1"/>
</dbReference>
<keyword evidence="3" id="KW-0804">Transcription</keyword>
<feature type="domain" description="HTH crp-type" evidence="5">
    <location>
        <begin position="163"/>
        <end position="237"/>
    </location>
</feature>
<dbReference type="SMART" id="SM00100">
    <property type="entry name" value="cNMP"/>
    <property type="match status" value="1"/>
</dbReference>